<feature type="region of interest" description="Disordered" evidence="1">
    <location>
        <begin position="203"/>
        <end position="237"/>
    </location>
</feature>
<evidence type="ECO:0000259" key="2">
    <source>
        <dbReference type="PROSITE" id="PS50191"/>
    </source>
</evidence>
<dbReference type="CDD" id="cd00170">
    <property type="entry name" value="SEC14"/>
    <property type="match status" value="1"/>
</dbReference>
<dbReference type="PROSITE" id="PS50191">
    <property type="entry name" value="CRAL_TRIO"/>
    <property type="match status" value="1"/>
</dbReference>
<dbReference type="SMART" id="SM00516">
    <property type="entry name" value="SEC14"/>
    <property type="match status" value="1"/>
</dbReference>
<dbReference type="Pfam" id="PF00650">
    <property type="entry name" value="CRAL_TRIO"/>
    <property type="match status" value="1"/>
</dbReference>
<dbReference type="Proteomes" id="UP000594262">
    <property type="component" value="Unplaced"/>
</dbReference>
<dbReference type="GO" id="GO:0016020">
    <property type="term" value="C:membrane"/>
    <property type="evidence" value="ECO:0007669"/>
    <property type="project" value="TreeGrafter"/>
</dbReference>
<feature type="compositionally biased region" description="Polar residues" evidence="1">
    <location>
        <begin position="206"/>
        <end position="237"/>
    </location>
</feature>
<feature type="domain" description="CRAL-TRIO" evidence="2">
    <location>
        <begin position="20"/>
        <end position="188"/>
    </location>
</feature>
<dbReference type="SUPFAM" id="SSF52087">
    <property type="entry name" value="CRAL/TRIO domain"/>
    <property type="match status" value="1"/>
</dbReference>
<dbReference type="InterPro" id="IPR036865">
    <property type="entry name" value="CRAL-TRIO_dom_sf"/>
</dbReference>
<sequence length="237" mass="27634">MLENYYSNRENKPEIFRNLTRKNVKKTLEQGIVGVLPQRDSKGRAIIMFKVEKWNMSLAFHFEKLLRVWVYTLEKLFEIDETQINGVVIVCDLSQLSVLQSKSLRTVMLTKTISIFQNNFPFRISGIHLLNPSWHFKLAWKMTNAVSLLKPKLVQRIHIHDGDLTAFYEDLPRKYLPEELGGTCTYDNKLWICELLEPEQTEQDTKYQTSAHIQSLSTRAQNGGGHHSNSMFQNNPY</sequence>
<evidence type="ECO:0000313" key="3">
    <source>
        <dbReference type="EnsemblMetazoa" id="CLYHEMP009531.1"/>
    </source>
</evidence>
<proteinExistence type="predicted"/>
<name>A0A7M5VF81_9CNID</name>
<dbReference type="GO" id="GO:1902936">
    <property type="term" value="F:phosphatidylinositol bisphosphate binding"/>
    <property type="evidence" value="ECO:0007669"/>
    <property type="project" value="TreeGrafter"/>
</dbReference>
<dbReference type="RefSeq" id="XP_066937010.1">
    <property type="nucleotide sequence ID" value="XM_067080909.1"/>
</dbReference>
<evidence type="ECO:0000313" key="4">
    <source>
        <dbReference type="Proteomes" id="UP000594262"/>
    </source>
</evidence>
<dbReference type="OrthoDB" id="7837562at2759"/>
<dbReference type="PANTHER" id="PTHR10174:SF208">
    <property type="entry name" value="CRAL-TRIO DOMAIN-CONTAINING PROTEIN DDB_G0278031"/>
    <property type="match status" value="1"/>
</dbReference>
<dbReference type="PRINTS" id="PR00180">
    <property type="entry name" value="CRETINALDHBP"/>
</dbReference>
<dbReference type="EnsemblMetazoa" id="CLYHEMT009531.1">
    <property type="protein sequence ID" value="CLYHEMP009531.1"/>
    <property type="gene ID" value="CLYHEMG009531"/>
</dbReference>
<dbReference type="PANTHER" id="PTHR10174">
    <property type="entry name" value="ALPHA-TOCOPHEROL TRANSFER PROTEIN-RELATED"/>
    <property type="match status" value="1"/>
</dbReference>
<dbReference type="InterPro" id="IPR001251">
    <property type="entry name" value="CRAL-TRIO_dom"/>
</dbReference>
<dbReference type="Gene3D" id="3.40.525.10">
    <property type="entry name" value="CRAL-TRIO lipid binding domain"/>
    <property type="match status" value="1"/>
</dbReference>
<dbReference type="AlphaFoldDB" id="A0A7M5VF81"/>
<protein>
    <recommendedName>
        <fullName evidence="2">CRAL-TRIO domain-containing protein</fullName>
    </recommendedName>
</protein>
<organism evidence="3 4">
    <name type="scientific">Clytia hemisphaerica</name>
    <dbReference type="NCBI Taxonomy" id="252671"/>
    <lineage>
        <taxon>Eukaryota</taxon>
        <taxon>Metazoa</taxon>
        <taxon>Cnidaria</taxon>
        <taxon>Hydrozoa</taxon>
        <taxon>Hydroidolina</taxon>
        <taxon>Leptothecata</taxon>
        <taxon>Obeliida</taxon>
        <taxon>Clytiidae</taxon>
        <taxon>Clytia</taxon>
    </lineage>
</organism>
<reference evidence="3" key="1">
    <citation type="submission" date="2021-01" db="UniProtKB">
        <authorList>
            <consortium name="EnsemblMetazoa"/>
        </authorList>
    </citation>
    <scope>IDENTIFICATION</scope>
</reference>
<keyword evidence="4" id="KW-1185">Reference proteome</keyword>
<evidence type="ECO:0000256" key="1">
    <source>
        <dbReference type="SAM" id="MobiDB-lite"/>
    </source>
</evidence>
<dbReference type="GeneID" id="136824921"/>
<accession>A0A7M5VF81</accession>